<dbReference type="Proteomes" id="UP000317046">
    <property type="component" value="Unassembled WGS sequence"/>
</dbReference>
<accession>A0A4Y3KVD9</accession>
<comment type="caution">
    <text evidence="1">The sequence shown here is derived from an EMBL/GenBank/DDBJ whole genome shotgun (WGS) entry which is preliminary data.</text>
</comment>
<proteinExistence type="predicted"/>
<keyword evidence="2" id="KW-1185">Reference proteome</keyword>
<name>A0A4Y3KVD9_9CELL</name>
<organism evidence="1 2">
    <name type="scientific">Cellulomonas cellasea</name>
    <dbReference type="NCBI Taxonomy" id="43670"/>
    <lineage>
        <taxon>Bacteria</taxon>
        <taxon>Bacillati</taxon>
        <taxon>Actinomycetota</taxon>
        <taxon>Actinomycetes</taxon>
        <taxon>Micrococcales</taxon>
        <taxon>Cellulomonadaceae</taxon>
        <taxon>Cellulomonas</taxon>
    </lineage>
</organism>
<protein>
    <recommendedName>
        <fullName evidence="3">DUF3806 domain-containing protein</fullName>
    </recommendedName>
</protein>
<dbReference type="EMBL" id="BJLR01000017">
    <property type="protein sequence ID" value="GEA88092.1"/>
    <property type="molecule type" value="Genomic_DNA"/>
</dbReference>
<evidence type="ECO:0008006" key="3">
    <source>
        <dbReference type="Google" id="ProtNLM"/>
    </source>
</evidence>
<sequence>MPSPRGTAGRAAPDVRPAVRGLDPAEAMWLAESRELLRGPGLDLTDVDRLGVLLDELMGAWHAAEPALRWDPLPTITALGLLAGDAIVARVPGLTWVRVEGSPSIALAHPRTTTLELPLDAVAALWQAGVPEQLPTFVREVTDRTLARITEVEPPRLTGALRLLARLR</sequence>
<dbReference type="AlphaFoldDB" id="A0A4Y3KVD9"/>
<evidence type="ECO:0000313" key="2">
    <source>
        <dbReference type="Proteomes" id="UP000317046"/>
    </source>
</evidence>
<evidence type="ECO:0000313" key="1">
    <source>
        <dbReference type="EMBL" id="GEA88092.1"/>
    </source>
</evidence>
<gene>
    <name evidence="1" type="ORF">CCE01nite_20410</name>
</gene>
<reference evidence="1" key="1">
    <citation type="submission" date="2019-06" db="EMBL/GenBank/DDBJ databases">
        <title>Whole genome shotgun sequence of Cellulomonas cellasea NBRC 3753.</title>
        <authorList>
            <person name="Hosoyama A."/>
            <person name="Uohara A."/>
            <person name="Ohji S."/>
            <person name="Ichikawa N."/>
        </authorList>
    </citation>
    <scope>NUCLEOTIDE SEQUENCE [LARGE SCALE GENOMIC DNA]</scope>
    <source>
        <strain evidence="1">NBRC 3753</strain>
    </source>
</reference>